<sequence length="96" mass="10702">MEQRPTIKAANSGKVERPLTTDPTKVSYEERDWIPFYGKIKAKVNELPLVAKFNAKLDSNLSLKGIKLIIESQLKALAIIGVIALVGGFIMYKIKE</sequence>
<organism evidence="3 4">
    <name type="scientific">Bremia lactucae</name>
    <name type="common">Lettuce downy mildew</name>
    <dbReference type="NCBI Taxonomy" id="4779"/>
    <lineage>
        <taxon>Eukaryota</taxon>
        <taxon>Sar</taxon>
        <taxon>Stramenopiles</taxon>
        <taxon>Oomycota</taxon>
        <taxon>Peronosporomycetes</taxon>
        <taxon>Peronosporales</taxon>
        <taxon>Peronosporaceae</taxon>
        <taxon>Bremia</taxon>
    </lineage>
</organism>
<dbReference type="KEGG" id="blac:94353165"/>
<keyword evidence="2" id="KW-0472">Membrane</keyword>
<dbReference type="RefSeq" id="XP_067822386.1">
    <property type="nucleotide sequence ID" value="XM_067967494.1"/>
</dbReference>
<accession>A0A976IJD6</accession>
<protein>
    <submittedName>
        <fullName evidence="3">Uncharacterized protein</fullName>
    </submittedName>
</protein>
<dbReference type="GeneID" id="94353165"/>
<feature type="transmembrane region" description="Helical" evidence="2">
    <location>
        <begin position="74"/>
        <end position="94"/>
    </location>
</feature>
<comment type="caution">
    <text evidence="3">The sequence shown here is derived from an EMBL/GenBank/DDBJ whole genome shotgun (WGS) entry which is preliminary data.</text>
</comment>
<dbReference type="OrthoDB" id="168408at2759"/>
<gene>
    <name evidence="3" type="ORF">CCR75_009455</name>
</gene>
<reference evidence="3 4" key="1">
    <citation type="journal article" date="2021" name="Genome Biol.">
        <title>AFLAP: assembly-free linkage analysis pipeline using k-mers from genome sequencing data.</title>
        <authorList>
            <person name="Fletcher K."/>
            <person name="Zhang L."/>
            <person name="Gil J."/>
            <person name="Han R."/>
            <person name="Cavanaugh K."/>
            <person name="Michelmore R."/>
        </authorList>
    </citation>
    <scope>NUCLEOTIDE SEQUENCE [LARGE SCALE GENOMIC DNA]</scope>
    <source>
        <strain evidence="3 4">SF5</strain>
    </source>
</reference>
<feature type="region of interest" description="Disordered" evidence="1">
    <location>
        <begin position="1"/>
        <end position="22"/>
    </location>
</feature>
<dbReference type="AlphaFoldDB" id="A0A976IJD6"/>
<keyword evidence="2" id="KW-1133">Transmembrane helix</keyword>
<evidence type="ECO:0000256" key="2">
    <source>
        <dbReference type="SAM" id="Phobius"/>
    </source>
</evidence>
<dbReference type="EMBL" id="SHOA02000001">
    <property type="protein sequence ID" value="TDH72887.1"/>
    <property type="molecule type" value="Genomic_DNA"/>
</dbReference>
<name>A0A976IJD6_BRELC</name>
<keyword evidence="4" id="KW-1185">Reference proteome</keyword>
<evidence type="ECO:0000313" key="4">
    <source>
        <dbReference type="Proteomes" id="UP000294530"/>
    </source>
</evidence>
<evidence type="ECO:0000256" key="1">
    <source>
        <dbReference type="SAM" id="MobiDB-lite"/>
    </source>
</evidence>
<dbReference type="Proteomes" id="UP000294530">
    <property type="component" value="Unassembled WGS sequence"/>
</dbReference>
<keyword evidence="2" id="KW-0812">Transmembrane</keyword>
<evidence type="ECO:0000313" key="3">
    <source>
        <dbReference type="EMBL" id="TDH72887.1"/>
    </source>
</evidence>
<proteinExistence type="predicted"/>